<sequence>MYREQYLREGNWIEVQMVDSNIKKHYGIVKEVGGNNSYLKVKLIESDEIIRILPDIVNAPTKLIPFTKEILLKNPSIFIPFINSDIVFYSDNDIRNSNSLDINISNNRDIKILYKNEGCIDKWMFLRIESQQLRPFTFVHELQNLYFELTNNELKILL</sequence>
<name>A0A2V3PJH5_9BACT</name>
<protein>
    <submittedName>
        <fullName evidence="1">Uncharacterized protein</fullName>
    </submittedName>
</protein>
<dbReference type="EMBL" id="QICL01000035">
    <property type="protein sequence ID" value="PXV59462.1"/>
    <property type="molecule type" value="Genomic_DNA"/>
</dbReference>
<comment type="caution">
    <text evidence="1">The sequence shown here is derived from an EMBL/GenBank/DDBJ whole genome shotgun (WGS) entry which is preliminary data.</text>
</comment>
<proteinExistence type="predicted"/>
<evidence type="ECO:0000313" key="2">
    <source>
        <dbReference type="Proteomes" id="UP000247973"/>
    </source>
</evidence>
<reference evidence="1 2" key="1">
    <citation type="submission" date="2018-03" db="EMBL/GenBank/DDBJ databases">
        <title>Genomic Encyclopedia of Archaeal and Bacterial Type Strains, Phase II (KMG-II): from individual species to whole genera.</title>
        <authorList>
            <person name="Goeker M."/>
        </authorList>
    </citation>
    <scope>NUCLEOTIDE SEQUENCE [LARGE SCALE GENOMIC DNA]</scope>
    <source>
        <strain evidence="1 2">DSM 100214</strain>
    </source>
</reference>
<organism evidence="1 2">
    <name type="scientific">Dysgonomonas alginatilytica</name>
    <dbReference type="NCBI Taxonomy" id="1605892"/>
    <lineage>
        <taxon>Bacteria</taxon>
        <taxon>Pseudomonadati</taxon>
        <taxon>Bacteroidota</taxon>
        <taxon>Bacteroidia</taxon>
        <taxon>Bacteroidales</taxon>
        <taxon>Dysgonomonadaceae</taxon>
        <taxon>Dysgonomonas</taxon>
    </lineage>
</organism>
<gene>
    <name evidence="1" type="ORF">CLV62_13534</name>
</gene>
<evidence type="ECO:0000313" key="1">
    <source>
        <dbReference type="EMBL" id="PXV59462.1"/>
    </source>
</evidence>
<dbReference type="OrthoDB" id="956134at2"/>
<accession>A0A2V3PJH5</accession>
<dbReference type="RefSeq" id="WP_110312310.1">
    <property type="nucleotide sequence ID" value="NZ_QICL01000035.1"/>
</dbReference>
<dbReference type="Proteomes" id="UP000247973">
    <property type="component" value="Unassembled WGS sequence"/>
</dbReference>
<dbReference type="AlphaFoldDB" id="A0A2V3PJH5"/>
<keyword evidence="2" id="KW-1185">Reference proteome</keyword>